<proteinExistence type="predicted"/>
<dbReference type="Proteomes" id="UP000001312">
    <property type="component" value="Unassembled WGS sequence"/>
</dbReference>
<keyword evidence="2" id="KW-1185">Reference proteome</keyword>
<reference evidence="2" key="1">
    <citation type="journal article" date="2011" name="PLoS Genet.">
        <title>Genomic analysis of the necrotrophic fungal pathogens Sclerotinia sclerotiorum and Botrytis cinerea.</title>
        <authorList>
            <person name="Amselem J."/>
            <person name="Cuomo C.A."/>
            <person name="van Kan J.A."/>
            <person name="Viaud M."/>
            <person name="Benito E.P."/>
            <person name="Couloux A."/>
            <person name="Coutinho P.M."/>
            <person name="de Vries R.P."/>
            <person name="Dyer P.S."/>
            <person name="Fillinger S."/>
            <person name="Fournier E."/>
            <person name="Gout L."/>
            <person name="Hahn M."/>
            <person name="Kohn L."/>
            <person name="Lapalu N."/>
            <person name="Plummer K.M."/>
            <person name="Pradier J.M."/>
            <person name="Quevillon E."/>
            <person name="Sharon A."/>
            <person name="Simon A."/>
            <person name="ten Have A."/>
            <person name="Tudzynski B."/>
            <person name="Tudzynski P."/>
            <person name="Wincker P."/>
            <person name="Andrew M."/>
            <person name="Anthouard V."/>
            <person name="Beever R.E."/>
            <person name="Beffa R."/>
            <person name="Benoit I."/>
            <person name="Bouzid O."/>
            <person name="Brault B."/>
            <person name="Chen Z."/>
            <person name="Choquer M."/>
            <person name="Collemare J."/>
            <person name="Cotton P."/>
            <person name="Danchin E.G."/>
            <person name="Da Silva C."/>
            <person name="Gautier A."/>
            <person name="Giraud C."/>
            <person name="Giraud T."/>
            <person name="Gonzalez C."/>
            <person name="Grossetete S."/>
            <person name="Guldener U."/>
            <person name="Henrissat B."/>
            <person name="Howlett B.J."/>
            <person name="Kodira C."/>
            <person name="Kretschmer M."/>
            <person name="Lappartient A."/>
            <person name="Leroch M."/>
            <person name="Levis C."/>
            <person name="Mauceli E."/>
            <person name="Neuveglise C."/>
            <person name="Oeser B."/>
            <person name="Pearson M."/>
            <person name="Poulain J."/>
            <person name="Poussereau N."/>
            <person name="Quesneville H."/>
            <person name="Rascle C."/>
            <person name="Schumacher J."/>
            <person name="Segurens B."/>
            <person name="Sexton A."/>
            <person name="Silva E."/>
            <person name="Sirven C."/>
            <person name="Soanes D.M."/>
            <person name="Talbot N.J."/>
            <person name="Templeton M."/>
            <person name="Yandava C."/>
            <person name="Yarden O."/>
            <person name="Zeng Q."/>
            <person name="Rollins J.A."/>
            <person name="Lebrun M.H."/>
            <person name="Dickman M."/>
        </authorList>
    </citation>
    <scope>NUCLEOTIDE SEQUENCE [LARGE SCALE GENOMIC DNA]</scope>
    <source>
        <strain evidence="2">ATCC 18683 / 1980 / Ss-1</strain>
    </source>
</reference>
<dbReference type="AlphaFoldDB" id="A7ECF4"/>
<protein>
    <submittedName>
        <fullName evidence="1">Uncharacterized protein</fullName>
    </submittedName>
</protein>
<dbReference type="KEGG" id="ssl:SS1G_02993"/>
<organism evidence="1 2">
    <name type="scientific">Sclerotinia sclerotiorum (strain ATCC 18683 / 1980 / Ss-1)</name>
    <name type="common">White mold</name>
    <name type="synonym">Whetzelinia sclerotiorum</name>
    <dbReference type="NCBI Taxonomy" id="665079"/>
    <lineage>
        <taxon>Eukaryota</taxon>
        <taxon>Fungi</taxon>
        <taxon>Dikarya</taxon>
        <taxon>Ascomycota</taxon>
        <taxon>Pezizomycotina</taxon>
        <taxon>Leotiomycetes</taxon>
        <taxon>Helotiales</taxon>
        <taxon>Sclerotiniaceae</taxon>
        <taxon>Sclerotinia</taxon>
    </lineage>
</organism>
<dbReference type="HOGENOM" id="CLU_2513988_0_0_1"/>
<dbReference type="EMBL" id="CH476623">
    <property type="protein sequence ID" value="EDO00133.1"/>
    <property type="molecule type" value="Genomic_DNA"/>
</dbReference>
<gene>
    <name evidence="1" type="ORF">SS1G_02993</name>
</gene>
<name>A7ECF4_SCLS1</name>
<sequence>MRRTTRSSRISVDDLTELKLVMQYIFACDAMWTSTKICVVNLEDIYERPGRNTSTLVLSYSSSKVAITRFKNKTIYGDIEDIFTV</sequence>
<dbReference type="GeneID" id="5493045"/>
<evidence type="ECO:0000313" key="1">
    <source>
        <dbReference type="EMBL" id="EDO00133.1"/>
    </source>
</evidence>
<dbReference type="InParanoid" id="A7ECF4"/>
<accession>A7ECF4</accession>
<dbReference type="RefSeq" id="XP_001596770.1">
    <property type="nucleotide sequence ID" value="XM_001596720.1"/>
</dbReference>
<evidence type="ECO:0000313" key="2">
    <source>
        <dbReference type="Proteomes" id="UP000001312"/>
    </source>
</evidence>